<comment type="similarity">
    <text evidence="1">Belongs to the MobA/MobL family.</text>
</comment>
<dbReference type="EMBL" id="CP031417">
    <property type="protein sequence ID" value="AXK79531.1"/>
    <property type="molecule type" value="Genomic_DNA"/>
</dbReference>
<gene>
    <name evidence="6" type="ORF">DW352_02750</name>
</gene>
<evidence type="ECO:0000313" key="7">
    <source>
        <dbReference type="Proteomes" id="UP000254889"/>
    </source>
</evidence>
<sequence length="415" mass="47556">MAIYHFSVQILKRSKGHSAIAAAAYRSASLLRDERTGKSHDYQSRRGVVWSGILLPDGAPEELKERQVLWSKAEAMEARGDAQLAREINLALPKELDAVRRKELLLNFVQEAFVNRGMAADVAIHEPVPGKNASPDNHHGHIMLAMRRVTRAGLHRVKTREWNSRELLKEWRALWAVHQNRALERAGVRERVDHRTLVAQRDEALRRGDRAAALVLDRLPQIHVGPRATRAAMKRMPVSRVREVGPPRKRPGMAKAVRRVVTYPRLDAGSRLAWRAVLLQRTKVERSRKMQRLQVKAMRLRERKVRLLRDEMRLQAELRRLVQSRQNYRWLEGRERRAGLDEAVRDMARRLAHRQDRGKLIERVIAELDRTLARLEVRSAVRTRSAGRVLDHARAKHPSDVSSATPGNAGPSRPG</sequence>
<keyword evidence="7" id="KW-1185">Reference proteome</keyword>
<evidence type="ECO:0000313" key="6">
    <source>
        <dbReference type="EMBL" id="AXK79531.1"/>
    </source>
</evidence>
<organism evidence="6 7">
    <name type="scientific">Pseudolabrys taiwanensis</name>
    <dbReference type="NCBI Taxonomy" id="331696"/>
    <lineage>
        <taxon>Bacteria</taxon>
        <taxon>Pseudomonadati</taxon>
        <taxon>Pseudomonadota</taxon>
        <taxon>Alphaproteobacteria</taxon>
        <taxon>Hyphomicrobiales</taxon>
        <taxon>Xanthobacteraceae</taxon>
        <taxon>Pseudolabrys</taxon>
    </lineage>
</organism>
<protein>
    <recommendedName>
        <fullName evidence="5">MobA/MobL protein domain-containing protein</fullName>
    </recommendedName>
</protein>
<dbReference type="InterPro" id="IPR005053">
    <property type="entry name" value="MobA_MobL"/>
</dbReference>
<dbReference type="OrthoDB" id="1826980at2"/>
<evidence type="ECO:0000256" key="4">
    <source>
        <dbReference type="SAM" id="MobiDB-lite"/>
    </source>
</evidence>
<dbReference type="KEGG" id="ptaw:DW352_02750"/>
<dbReference type="AlphaFoldDB" id="A0A345ZRI4"/>
<feature type="domain" description="MobA/MobL protein" evidence="5">
    <location>
        <begin position="18"/>
        <end position="201"/>
    </location>
</feature>
<dbReference type="Proteomes" id="UP000254889">
    <property type="component" value="Chromosome"/>
</dbReference>
<keyword evidence="3" id="KW-0175">Coiled coil</keyword>
<evidence type="ECO:0000259" key="5">
    <source>
        <dbReference type="Pfam" id="PF03389"/>
    </source>
</evidence>
<keyword evidence="2" id="KW-0184">Conjugation</keyword>
<accession>A0A345ZRI4</accession>
<dbReference type="NCBIfam" id="NF041496">
    <property type="entry name" value="MobQ"/>
    <property type="match status" value="1"/>
</dbReference>
<feature type="compositionally biased region" description="Basic and acidic residues" evidence="4">
    <location>
        <begin position="389"/>
        <end position="399"/>
    </location>
</feature>
<evidence type="ECO:0000256" key="2">
    <source>
        <dbReference type="ARBA" id="ARBA00022971"/>
    </source>
</evidence>
<reference evidence="6 7" key="1">
    <citation type="submission" date="2018-07" db="EMBL/GenBank/DDBJ databases">
        <authorList>
            <person name="Quirk P.G."/>
            <person name="Krulwich T.A."/>
        </authorList>
    </citation>
    <scope>NUCLEOTIDE SEQUENCE [LARGE SCALE GENOMIC DNA]</scope>
    <source>
        <strain evidence="6 7">CC-BB4</strain>
    </source>
</reference>
<dbReference type="Gene3D" id="3.30.930.30">
    <property type="match status" value="1"/>
</dbReference>
<proteinExistence type="inferred from homology"/>
<evidence type="ECO:0000256" key="1">
    <source>
        <dbReference type="ARBA" id="ARBA00010873"/>
    </source>
</evidence>
<dbReference type="RefSeq" id="WP_115688314.1">
    <property type="nucleotide sequence ID" value="NZ_CP031417.1"/>
</dbReference>
<feature type="region of interest" description="Disordered" evidence="4">
    <location>
        <begin position="386"/>
        <end position="415"/>
    </location>
</feature>
<dbReference type="Pfam" id="PF03389">
    <property type="entry name" value="MobA_MobL"/>
    <property type="match status" value="1"/>
</dbReference>
<feature type="coiled-coil region" evidence="3">
    <location>
        <begin position="290"/>
        <end position="317"/>
    </location>
</feature>
<name>A0A345ZRI4_9HYPH</name>
<evidence type="ECO:0000256" key="3">
    <source>
        <dbReference type="SAM" id="Coils"/>
    </source>
</evidence>